<dbReference type="PROSITE" id="PS01186">
    <property type="entry name" value="EGF_2"/>
    <property type="match status" value="2"/>
</dbReference>
<evidence type="ECO:0000256" key="4">
    <source>
        <dbReference type="SAM" id="SignalP"/>
    </source>
</evidence>
<feature type="signal peptide" evidence="4">
    <location>
        <begin position="1"/>
        <end position="17"/>
    </location>
</feature>
<keyword evidence="1" id="KW-0245">EGF-like domain</keyword>
<keyword evidence="3" id="KW-0812">Transmembrane</keyword>
<sequence length="3424" mass="383762">MVALVVILCVCVWPSRGLRCMDEIPLPGNLDVLPTYATSREVHLHGTHRIDLTKTSVINFTISEESYFRAYLGGDTFDVDLWLYRNNVWFDMSIAPYRDDMITNVLTPASYRLEIKSIGWGLTDNDKDPLKCHTILFELAISPVKLTHARQAAYTYCPGEQLVPEIRFEALDNSKPVIFDSDLDQNNARQYNLLYNPAANRSTSHPYNPTTNYIHHYDFTLSPKPGTNPTYRFRASIGYDFLSGGFVKIILAPSKNGTLPTCQWYTSDCILGKNLVSNKHTVSTTLGPGSYSLWLVDNVAERYSNITTCTPFSIDLEIVQNNLVENYVSCHAERIPTNLNLPGFIDDTGFVHFKKDVFIDLSQREHETQFTLRTRSLFRVYVEAHRVDIDLTLKSDAGTLARTFKGATQDESIVYVLEPNTPYTVVFTYYTTLDADFCETFLLEFQIEPLISPYTVDYCTGHETTVPTVSFDSTFRLPKTTYNHVFSSDSHVETFFTWKIVPTAIRQIAVRVESPFLSGLVLTLKNNASFVTKNAVTVSPHGGVLSLMGFLATGMEYTVELKAGPWQAMYPTLTPFPSCTPYDLQVSFDLPFAPIPSIFGVCNNFLPSELNGTAYLGTSNRIHLQGDFVVPHKDSGFELTQLIPFTVRTRSMFRAFTRNVGLVEVSFSLTEDSVNVPHEYTGDGIEKLSSILSVGKQYVFKVTYYADFAVLPPCTTWNLELEIAPIPTDMISQSCTQEKLPFNIYYIAPSTVYESSDEYSFTQSIAPFTHSISFRVTEYVYFRSAITFDFVWSDLTLKLISNDTVVALGFNNDNQNYISGVQLEPGDYSLQIFEPSAQEMEELRRCTEFTFLLAIAPVHSTSKIVATDYTGCTDFYFPKTFDSVAYLSDISGQMMHFQRDNLIDVKKRVQTTKFSVTVPSHIRIIVPPHQVDIDVVLSRIVDGTETTIDSSLGYEEESIFQTLEPGDYSLVFRFLPNYKNGFYFPEAGDCVTFDVEIAIAPVEYAVNSLTTPAPCVSNSVPPLEFSQLRDVIFNRPTTPFQLNIPFSLTTAALFQLQVSYVFLPAPLFVTLKGSNILSPFVSAPTNRSWIAYQSKDFTFFDHVIYPGSYQLTIEDFDNFTHPDRCSSLVVEYLIDVGNVPPNYCDDADKLPSDLFSDKGGSIPYGGLQDPDGSVRISGTHFLIPGKQTHTNLLFNITQPSWVRYWIGVQDEHTDIDFLLWKDVGKTVLLEASVGLTKIESHLTFLQPQSQAYLLDIFIFDRSTSDCSYASFEMAIEPNATAHSRLICPSPLPNPAVPPNRVELSDSVNIYSEFLFTNEFVSSHLVNHWTYKTVTYDISLLAIDQKFDLLAIVGYDFTLTDFSLTLLGPDGTVLTTSQGGVTETNTDGFVDFQASLSWKISPGNHTLRITEKIYNNRPMNAGECHQFSFMLSAVGLGVVSQPHVSHVLPPAGSQLDASFPLMIDVHLSEPVHNSISGANLLELSSFIRSHNVARLVKSDNSLSLYPSNAYFWNPTVLTVFFNNLRYDSRYVLSINATALVNVNNTQFLPYTESHTYNTMSCQCSGHGACAPNATHFRECVCRYPYAGVECKSCEVGYHREGVSCVENIHCMENTCNHHGICSDSLGYPVCACTVGFENNGSSLCSRCQVGYSNYPICTPNIDDRITSCTAPLVPNDLNTVAYLDSLSSPDSVHLQSSYYLDLSHTTQTLKFKLRKDSYVRIYTEPHAVDIDIWVWKEEANGDITVIDKGIRFNEEESIFAKMDAGGSYSIQFQFITFGIDEKTLGSCPVFGMELAIEPVTQVQAETTQYNCQSSIQFPQITLGQIPTTGYKFDQPNTIFHTSLTSGTLSAIEFSVTKQSGKVLLLKSEVNYRFLPGQIALKLQRTDNNVTQYFQGFSLLNSYHVQHLLYEGSYRLIIYLTEPLRSEISSCVPFTFNLEASFLLEEQNIFNCPHPPLPASLSTPAFQGNNLQLYGEFLIEHSSHQIDFSVTVPSTIRISFSSNSVFQSHLKVYNGTTNKFDTIAHNENRGDLLYNYLVSQYKYQIEITYTAIEVVACPKVELELAILPNIEFLGMQSLYGCPGGRVPVLPALPSVISSPYFFENPKINVSGVVRESYFYTFNDYGETVATFNFLLDKNSLVEFGIATHFITGNLQLTLLLGSGQLVHSQSAQEHYNYIRQELNQGTYTLTITQTRTPAGLSSLIPCIPFTFTINATALDVAKSIPCYKVVPPLVPLPDTLDSLRYLSIDNVLQIQNQHWQVPAITWGMASKRIPFTVREKSIIRVYVSQNIVDIDVRVESNGRRVASGSNLYAEESFITELSTGTYTLVFQFYNWGADIPACPGFNMELAIVPVSKLPSIKQFCPDNMKQNWPVLPSSLGKSDFPYESQFSANLFNYQQIDHNMYSIPLKTYTISLMVSADLHIEVGYNFVLGDLLLKLTSNSISPIYGLNEYYRNVINIKNLPPGYYNLTIHEPTANHPSVIGCNYFTFYFFADVPSGVDKHVEDPIIRLPTDLSTIQYLHYRDSVHFQGDYVVLEDVETNPTAKMQFTLTKTSLVKTTVGMLTAFDMNIKSDSIRVHPALMQVVKPGDYSLNFYLRDGKTSGQVSSDLEMTVFPLDTLASAITANIKCPTSEWVPPTISIPPNGFYQFRDKHAFLSERQLKLWDHIYVIPFVLKIDSSVSVLVQYDFVLSDLLILIRNNNTYLVDPTRYGTNSYNMDDLKVFLPKGAYELVISQTNPWSVPRNTTELPRLPCVEFDIQIIIADTKSRVRPCTDFLQFPWDFNTEYGGSQNIGGPIRDHAISMFYDSFLLPSHLSSLSGRVRVDTPSIIAVFIGQNGFNQFDSVLVDASSVNTVIPHLGKQKTWQEAYSIYRIEDATDYNIKIDYIPSTWEECTTFSFGLAMKPITTVAQYLQTQCGTAQQKFPTSLNFGVSVVSSYFTESDLASHTQDNLFKLVLPFVTTKDANVVISLSYYSLSSMFSLSLLQKYDFPDGQGNNFTYGQVAFSSWAMENSNFDTATQVLDTSLWPGEYRLEITQPLLPKPNAQLPACFPFTFSSQILDDSTESYVRNVEPSSGVDLNPQLDFYIKLKFSEAVHNSNDEILMRGESSEYLLSALYLEKPKSTARIYPKQVLTPSVIPSPDDYTSWVFVFDHTSFEFGATYSLHLEDNYIFGSKGDSFTMPYEHTYTMVAFDETCSGFGTYDKTLKVCTCTPESHRTGPQCEKCENGYDLDRTNVCVGAESCHIDTCGCLSRKTVTDPCDPIGKCKVDPNKPLESRVECECPVRYSGPRCNQCAIGYSNYPVCSKTCNPPCVGGLCDQDTLQCKCFTGWSGPNCATFESLGTLKAIVGTLVFIVIAGIAGSLIYWYWKKRGTTSSAFGTIDHGLELELEGRKIGGGEDSEIGLDEDSEGERVEVPLHASDGSDQD</sequence>
<name>A0A6B2KVX1_9EUKA</name>
<dbReference type="CDD" id="cd00055">
    <property type="entry name" value="EGF_Lam"/>
    <property type="match status" value="2"/>
</dbReference>
<dbReference type="PROSITE" id="PS50026">
    <property type="entry name" value="EGF_3"/>
    <property type="match status" value="2"/>
</dbReference>
<feature type="disulfide bond" evidence="1">
    <location>
        <begin position="3280"/>
        <end position="3289"/>
    </location>
</feature>
<evidence type="ECO:0000256" key="2">
    <source>
        <dbReference type="SAM" id="MobiDB-lite"/>
    </source>
</evidence>
<comment type="caution">
    <text evidence="1">Lacks conserved residue(s) required for the propagation of feature annotation.</text>
</comment>
<evidence type="ECO:0000259" key="5">
    <source>
        <dbReference type="PROSITE" id="PS50026"/>
    </source>
</evidence>
<evidence type="ECO:0000313" key="6">
    <source>
        <dbReference type="EMBL" id="NDV28970.1"/>
    </source>
</evidence>
<feature type="domain" description="EGF-like" evidence="5">
    <location>
        <begin position="3250"/>
        <end position="3290"/>
    </location>
</feature>
<keyword evidence="3" id="KW-1133">Transmembrane helix</keyword>
<evidence type="ECO:0000256" key="3">
    <source>
        <dbReference type="SAM" id="Phobius"/>
    </source>
</evidence>
<protein>
    <recommendedName>
        <fullName evidence="5">EGF-like domain-containing protein</fullName>
    </recommendedName>
</protein>
<feature type="region of interest" description="Disordered" evidence="2">
    <location>
        <begin position="3392"/>
        <end position="3424"/>
    </location>
</feature>
<dbReference type="SMART" id="SM00180">
    <property type="entry name" value="EGF_Lam"/>
    <property type="match status" value="2"/>
</dbReference>
<dbReference type="InterPro" id="IPR050906">
    <property type="entry name" value="Notch_signaling"/>
</dbReference>
<organism evidence="6">
    <name type="scientific">Arcella intermedia</name>
    <dbReference type="NCBI Taxonomy" id="1963864"/>
    <lineage>
        <taxon>Eukaryota</taxon>
        <taxon>Amoebozoa</taxon>
        <taxon>Tubulinea</taxon>
        <taxon>Elardia</taxon>
        <taxon>Arcellinida</taxon>
        <taxon>Sphaerothecina</taxon>
        <taxon>Arcellidae</taxon>
        <taxon>Arcella</taxon>
    </lineage>
</organism>
<dbReference type="InterPro" id="IPR002049">
    <property type="entry name" value="LE_dom"/>
</dbReference>
<dbReference type="PANTHER" id="PTHR24044">
    <property type="entry name" value="NOTCH LIGAND FAMILY MEMBER"/>
    <property type="match status" value="1"/>
</dbReference>
<dbReference type="EMBL" id="GIBP01000001">
    <property type="protein sequence ID" value="NDV28970.1"/>
    <property type="molecule type" value="Transcribed_RNA"/>
</dbReference>
<feature type="chain" id="PRO_5025513053" description="EGF-like domain-containing protein" evidence="4">
    <location>
        <begin position="18"/>
        <end position="3424"/>
    </location>
</feature>
<keyword evidence="1" id="KW-1015">Disulfide bond</keyword>
<keyword evidence="3" id="KW-0472">Membrane</keyword>
<accession>A0A6B2KVX1</accession>
<keyword evidence="4" id="KW-0732">Signal</keyword>
<evidence type="ECO:0000256" key="1">
    <source>
        <dbReference type="PROSITE-ProRule" id="PRU00076"/>
    </source>
</evidence>
<feature type="transmembrane region" description="Helical" evidence="3">
    <location>
        <begin position="3344"/>
        <end position="3366"/>
    </location>
</feature>
<dbReference type="SMART" id="SM00181">
    <property type="entry name" value="EGF"/>
    <property type="match status" value="5"/>
</dbReference>
<reference evidence="6" key="1">
    <citation type="journal article" date="2020" name="J. Eukaryot. Microbiol.">
        <title>De novo Sequencing, Assembly and Annotation of the Transcriptome for the Free-Living Testate Amoeba Arcella intermedia.</title>
        <authorList>
            <person name="Ribeiro G.M."/>
            <person name="Porfirio-Sousa A.L."/>
            <person name="Maurer-Alcala X.X."/>
            <person name="Katz L.A."/>
            <person name="Lahr D.J.G."/>
        </authorList>
    </citation>
    <scope>NUCLEOTIDE SEQUENCE</scope>
</reference>
<dbReference type="InterPro" id="IPR000742">
    <property type="entry name" value="EGF"/>
</dbReference>
<feature type="compositionally biased region" description="Acidic residues" evidence="2">
    <location>
        <begin position="3396"/>
        <end position="3407"/>
    </location>
</feature>
<dbReference type="PROSITE" id="PS00022">
    <property type="entry name" value="EGF_1"/>
    <property type="match status" value="3"/>
</dbReference>
<feature type="domain" description="EGF-like" evidence="5">
    <location>
        <begin position="1605"/>
        <end position="1644"/>
    </location>
</feature>
<proteinExistence type="predicted"/>